<organism evidence="11 12">
    <name type="scientific">Cohnella endophytica</name>
    <dbReference type="NCBI Taxonomy" id="2419778"/>
    <lineage>
        <taxon>Bacteria</taxon>
        <taxon>Bacillati</taxon>
        <taxon>Bacillota</taxon>
        <taxon>Bacilli</taxon>
        <taxon>Bacillales</taxon>
        <taxon>Paenibacillaceae</taxon>
        <taxon>Cohnella</taxon>
    </lineage>
</organism>
<gene>
    <name evidence="11" type="ORF">D7Z26_26665</name>
</gene>
<dbReference type="PRINTS" id="PR00344">
    <property type="entry name" value="BCTRLSENSOR"/>
</dbReference>
<dbReference type="CDD" id="cd00075">
    <property type="entry name" value="HATPase"/>
    <property type="match status" value="1"/>
</dbReference>
<name>A0A494X197_9BACL</name>
<dbReference type="PANTHER" id="PTHR43065:SF10">
    <property type="entry name" value="PEROXIDE STRESS-ACTIVATED HISTIDINE KINASE MAK3"/>
    <property type="match status" value="1"/>
</dbReference>
<dbReference type="GO" id="GO:0005524">
    <property type="term" value="F:ATP binding"/>
    <property type="evidence" value="ECO:0007669"/>
    <property type="project" value="UniProtKB-KW"/>
</dbReference>
<comment type="caution">
    <text evidence="11">The sequence shown here is derived from an EMBL/GenBank/DDBJ whole genome shotgun (WGS) entry which is preliminary data.</text>
</comment>
<reference evidence="11 12" key="1">
    <citation type="submission" date="2018-10" db="EMBL/GenBank/DDBJ databases">
        <title>Cohnella sp. M2MS4P-1, whole genome shotgun sequence.</title>
        <authorList>
            <person name="Tuo L."/>
        </authorList>
    </citation>
    <scope>NUCLEOTIDE SEQUENCE [LARGE SCALE GENOMIC DNA]</scope>
    <source>
        <strain evidence="11 12">M2MS4P-1</strain>
    </source>
</reference>
<keyword evidence="5" id="KW-0547">Nucleotide-binding</keyword>
<keyword evidence="3" id="KW-0597">Phosphoprotein</keyword>
<feature type="transmembrane region" description="Helical" evidence="9">
    <location>
        <begin position="66"/>
        <end position="87"/>
    </location>
</feature>
<proteinExistence type="predicted"/>
<accession>A0A494X197</accession>
<dbReference type="InterPro" id="IPR005467">
    <property type="entry name" value="His_kinase_dom"/>
</dbReference>
<evidence type="ECO:0000259" key="10">
    <source>
        <dbReference type="PROSITE" id="PS50109"/>
    </source>
</evidence>
<dbReference type="Gene3D" id="3.30.565.10">
    <property type="entry name" value="Histidine kinase-like ATPase, C-terminal domain"/>
    <property type="match status" value="1"/>
</dbReference>
<evidence type="ECO:0000256" key="3">
    <source>
        <dbReference type="ARBA" id="ARBA00022553"/>
    </source>
</evidence>
<protein>
    <recommendedName>
        <fullName evidence="2">histidine kinase</fullName>
        <ecNumber evidence="2">2.7.13.3</ecNumber>
    </recommendedName>
</protein>
<feature type="transmembrane region" description="Helical" evidence="9">
    <location>
        <begin position="28"/>
        <end position="46"/>
    </location>
</feature>
<feature type="transmembrane region" description="Helical" evidence="9">
    <location>
        <begin position="125"/>
        <end position="145"/>
    </location>
</feature>
<dbReference type="Pfam" id="PF02518">
    <property type="entry name" value="HATPase_c"/>
    <property type="match status" value="1"/>
</dbReference>
<comment type="catalytic activity">
    <reaction evidence="1">
        <text>ATP + protein L-histidine = ADP + protein N-phospho-L-histidine.</text>
        <dbReference type="EC" id="2.7.13.3"/>
    </reaction>
</comment>
<keyword evidence="4" id="KW-0808">Transferase</keyword>
<feature type="transmembrane region" description="Helical" evidence="9">
    <location>
        <begin position="157"/>
        <end position="177"/>
    </location>
</feature>
<evidence type="ECO:0000256" key="2">
    <source>
        <dbReference type="ARBA" id="ARBA00012438"/>
    </source>
</evidence>
<dbReference type="SUPFAM" id="SSF55874">
    <property type="entry name" value="ATPase domain of HSP90 chaperone/DNA topoisomerase II/histidine kinase"/>
    <property type="match status" value="1"/>
</dbReference>
<dbReference type="InterPro" id="IPR004358">
    <property type="entry name" value="Sig_transdc_His_kin-like_C"/>
</dbReference>
<dbReference type="EMBL" id="RBZM01000018">
    <property type="protein sequence ID" value="RKP44495.1"/>
    <property type="molecule type" value="Genomic_DNA"/>
</dbReference>
<sequence>MLFRFVEFAVLAYSAAMLWRRRRFDQKLVTHWMSACLFLIGLQRLANGIQLYALPDMKAGANPSVLVDTVQLFVFFSYYAFVFLFPYTVLMGCIAFSDLYARVFGVVLISFYFQTYPSLYHEFNWFWPYVFGCAVFGIVFIGLLFQGRDDTRIRVNYKRSLIISSAALLIMFLFFYANAQTRDARIEQPAMESGFLEIHTPDQFFNAIAFVMIIVFGYFAFKYGLFGIKLHNEKQRLESSMTAIKSGTAILNHTIKNELDKLNYIEDRIRSHLQTNNTGRIEELLDHIPQVTGHLQQMIQRIQDKTGDISLVKTSRSLHDILEALMTQLEPHLDRKKIHKITEFGRDVTVFCDPVHMQEALFNLCINAVDAMNSDHGVLKIRMIAGKNGVTIEIHDNGSGIPKELLSKVFEPFYTTKKNTNHFGLGLSYCQSVIRKHSGTLKIVRSEINKGTTIALAFPRQHFVEESIG</sequence>
<keyword evidence="12" id="KW-1185">Reference proteome</keyword>
<dbReference type="PROSITE" id="PS50109">
    <property type="entry name" value="HIS_KIN"/>
    <property type="match status" value="1"/>
</dbReference>
<evidence type="ECO:0000313" key="12">
    <source>
        <dbReference type="Proteomes" id="UP000282076"/>
    </source>
</evidence>
<dbReference type="SMART" id="SM00387">
    <property type="entry name" value="HATPase_c"/>
    <property type="match status" value="1"/>
</dbReference>
<evidence type="ECO:0000256" key="7">
    <source>
        <dbReference type="ARBA" id="ARBA00022840"/>
    </source>
</evidence>
<dbReference type="OrthoDB" id="9121833at2"/>
<keyword evidence="9" id="KW-0812">Transmembrane</keyword>
<dbReference type="PANTHER" id="PTHR43065">
    <property type="entry name" value="SENSOR HISTIDINE KINASE"/>
    <property type="match status" value="1"/>
</dbReference>
<keyword evidence="9" id="KW-0472">Membrane</keyword>
<keyword evidence="6 11" id="KW-0418">Kinase</keyword>
<dbReference type="GO" id="GO:0000160">
    <property type="term" value="P:phosphorelay signal transduction system"/>
    <property type="evidence" value="ECO:0007669"/>
    <property type="project" value="UniProtKB-KW"/>
</dbReference>
<keyword evidence="8" id="KW-0902">Two-component regulatory system</keyword>
<evidence type="ECO:0000256" key="6">
    <source>
        <dbReference type="ARBA" id="ARBA00022777"/>
    </source>
</evidence>
<evidence type="ECO:0000256" key="8">
    <source>
        <dbReference type="ARBA" id="ARBA00023012"/>
    </source>
</evidence>
<keyword evidence="9" id="KW-1133">Transmembrane helix</keyword>
<dbReference type="GO" id="GO:0004673">
    <property type="term" value="F:protein histidine kinase activity"/>
    <property type="evidence" value="ECO:0007669"/>
    <property type="project" value="UniProtKB-EC"/>
</dbReference>
<feature type="transmembrane region" description="Helical" evidence="9">
    <location>
        <begin position="204"/>
        <end position="226"/>
    </location>
</feature>
<evidence type="ECO:0000256" key="9">
    <source>
        <dbReference type="SAM" id="Phobius"/>
    </source>
</evidence>
<dbReference type="InterPro" id="IPR003594">
    <property type="entry name" value="HATPase_dom"/>
</dbReference>
<dbReference type="RefSeq" id="WP_120980074.1">
    <property type="nucleotide sequence ID" value="NZ_RBZM01000018.1"/>
</dbReference>
<evidence type="ECO:0000256" key="1">
    <source>
        <dbReference type="ARBA" id="ARBA00000085"/>
    </source>
</evidence>
<evidence type="ECO:0000313" key="11">
    <source>
        <dbReference type="EMBL" id="RKP44495.1"/>
    </source>
</evidence>
<feature type="domain" description="Histidine kinase" evidence="10">
    <location>
        <begin position="250"/>
        <end position="462"/>
    </location>
</feature>
<dbReference type="Proteomes" id="UP000282076">
    <property type="component" value="Unassembled WGS sequence"/>
</dbReference>
<evidence type="ECO:0000256" key="5">
    <source>
        <dbReference type="ARBA" id="ARBA00022741"/>
    </source>
</evidence>
<keyword evidence="7" id="KW-0067">ATP-binding</keyword>
<dbReference type="AlphaFoldDB" id="A0A494X197"/>
<feature type="transmembrane region" description="Helical" evidence="9">
    <location>
        <begin position="99"/>
        <end position="119"/>
    </location>
</feature>
<dbReference type="EC" id="2.7.13.3" evidence="2"/>
<dbReference type="InterPro" id="IPR036890">
    <property type="entry name" value="HATPase_C_sf"/>
</dbReference>
<evidence type="ECO:0000256" key="4">
    <source>
        <dbReference type="ARBA" id="ARBA00022679"/>
    </source>
</evidence>